<keyword evidence="7 9" id="KW-1133">Transmembrane helix</keyword>
<dbReference type="Pfam" id="PF06728">
    <property type="entry name" value="PIG-U"/>
    <property type="match status" value="1"/>
</dbReference>
<comment type="subcellular location">
    <subcellularLocation>
        <location evidence="1">Endoplasmic reticulum membrane</location>
        <topology evidence="1">Multi-pass membrane protein</topology>
    </subcellularLocation>
</comment>
<evidence type="ECO:0008006" key="13">
    <source>
        <dbReference type="Google" id="ProtNLM"/>
    </source>
</evidence>
<feature type="transmembrane region" description="Helical" evidence="9">
    <location>
        <begin position="290"/>
        <end position="309"/>
    </location>
</feature>
<dbReference type="AlphaFoldDB" id="A0A9P8TF95"/>
<keyword evidence="4" id="KW-0337">GPI-anchor biosynthesis</keyword>
<gene>
    <name evidence="11" type="ORF">WICMUC_002076</name>
</gene>
<feature type="transmembrane region" description="Helical" evidence="9">
    <location>
        <begin position="348"/>
        <end position="371"/>
    </location>
</feature>
<dbReference type="EMBL" id="JAEUBF010000637">
    <property type="protein sequence ID" value="KAH3676445.1"/>
    <property type="molecule type" value="Genomic_DNA"/>
</dbReference>
<dbReference type="GO" id="GO:0016255">
    <property type="term" value="P:attachment of GPI anchor to protein"/>
    <property type="evidence" value="ECO:0007669"/>
    <property type="project" value="InterPro"/>
</dbReference>
<comment type="pathway">
    <text evidence="2">Glycolipid biosynthesis; glycosylphosphatidylinositol-anchor biosynthesis.</text>
</comment>
<evidence type="ECO:0000256" key="9">
    <source>
        <dbReference type="SAM" id="Phobius"/>
    </source>
</evidence>
<feature type="chain" id="PRO_5040198480" description="GPI transamidase component GAB1" evidence="10">
    <location>
        <begin position="21"/>
        <end position="390"/>
    </location>
</feature>
<dbReference type="Proteomes" id="UP000769528">
    <property type="component" value="Unassembled WGS sequence"/>
</dbReference>
<protein>
    <recommendedName>
        <fullName evidence="13">GPI transamidase component GAB1</fullName>
    </recommendedName>
</protein>
<dbReference type="PANTHER" id="PTHR13121:SF0">
    <property type="entry name" value="PHOSPHATIDYLINOSITOL GLYCAN ANCHOR BIOSYNTHESIS CLASS U PROTEIN"/>
    <property type="match status" value="1"/>
</dbReference>
<sequence length="390" mass="44927">MAQLETAALALTLLTRVAIPQLSPSLTEYLENESVLFSTLITSYKSLNEGIFFFKNNLNIYDGGVVHTPPLLIYIIGEFFQGLEIVLWPFIDVIICFTLINISKKFPEKKLKPWVIGFIYALNPIGIMENISKSWLIFHSLFTVILFHCSLNKQWLAMGFFLSLCSYLHYQSLVLIIPIIKISNTINFAKTLFVFFVTSTVLYLASYKLSNNSNLFINSTYLTSFYFAKISPNLGLWWYFFIEMFEFFIPFYTQIFNLLQIVFIIPLSLRLPFQFSFLLSVAIIKFGNNFAELTDLILISGLFLTQSYIFGHLKLAYLGVLLLIMAVILAPIFYHLWINLGSGNSNFFYAITLLYNLGLAISLVDYIWAVLQWEFKLDTKNKNVNKIGLF</sequence>
<evidence type="ECO:0000256" key="5">
    <source>
        <dbReference type="ARBA" id="ARBA00022692"/>
    </source>
</evidence>
<dbReference type="GO" id="GO:0006506">
    <property type="term" value="P:GPI anchor biosynthetic process"/>
    <property type="evidence" value="ECO:0007669"/>
    <property type="project" value="UniProtKB-KW"/>
</dbReference>
<feature type="transmembrane region" description="Helical" evidence="9">
    <location>
        <begin position="247"/>
        <end position="269"/>
    </location>
</feature>
<feature type="transmembrane region" description="Helical" evidence="9">
    <location>
        <begin position="192"/>
        <end position="209"/>
    </location>
</feature>
<evidence type="ECO:0000313" key="12">
    <source>
        <dbReference type="Proteomes" id="UP000769528"/>
    </source>
</evidence>
<feature type="transmembrane region" description="Helical" evidence="9">
    <location>
        <begin position="71"/>
        <end position="99"/>
    </location>
</feature>
<feature type="signal peptide" evidence="10">
    <location>
        <begin position="1"/>
        <end position="20"/>
    </location>
</feature>
<evidence type="ECO:0000256" key="7">
    <source>
        <dbReference type="ARBA" id="ARBA00022989"/>
    </source>
</evidence>
<organism evidence="11 12">
    <name type="scientific">Wickerhamomyces mucosus</name>
    <dbReference type="NCBI Taxonomy" id="1378264"/>
    <lineage>
        <taxon>Eukaryota</taxon>
        <taxon>Fungi</taxon>
        <taxon>Dikarya</taxon>
        <taxon>Ascomycota</taxon>
        <taxon>Saccharomycotina</taxon>
        <taxon>Saccharomycetes</taxon>
        <taxon>Phaffomycetales</taxon>
        <taxon>Wickerhamomycetaceae</taxon>
        <taxon>Wickerhamomyces</taxon>
    </lineage>
</organism>
<reference evidence="11" key="1">
    <citation type="journal article" date="2021" name="Open Biol.">
        <title>Shared evolutionary footprints suggest mitochondrial oxidative damage underlies multiple complex I losses in fungi.</title>
        <authorList>
            <person name="Schikora-Tamarit M.A."/>
            <person name="Marcet-Houben M."/>
            <person name="Nosek J."/>
            <person name="Gabaldon T."/>
        </authorList>
    </citation>
    <scope>NUCLEOTIDE SEQUENCE</scope>
    <source>
        <strain evidence="11">CBS6341</strain>
    </source>
</reference>
<feature type="transmembrane region" description="Helical" evidence="9">
    <location>
        <begin position="315"/>
        <end position="336"/>
    </location>
</feature>
<dbReference type="PANTHER" id="PTHR13121">
    <property type="entry name" value="GPI TRANSAMIDASE COMPONENT PIG-U"/>
    <property type="match status" value="1"/>
</dbReference>
<comment type="caution">
    <text evidence="11">The sequence shown here is derived from an EMBL/GenBank/DDBJ whole genome shotgun (WGS) entry which is preliminary data.</text>
</comment>
<accession>A0A9P8TF95</accession>
<evidence type="ECO:0000256" key="2">
    <source>
        <dbReference type="ARBA" id="ARBA00004687"/>
    </source>
</evidence>
<comment type="similarity">
    <text evidence="3">Belongs to the PIGU family.</text>
</comment>
<evidence type="ECO:0000256" key="8">
    <source>
        <dbReference type="ARBA" id="ARBA00023136"/>
    </source>
</evidence>
<evidence type="ECO:0000256" key="3">
    <source>
        <dbReference type="ARBA" id="ARBA00010026"/>
    </source>
</evidence>
<reference evidence="11" key="2">
    <citation type="submission" date="2021-01" db="EMBL/GenBank/DDBJ databases">
        <authorList>
            <person name="Schikora-Tamarit M.A."/>
        </authorList>
    </citation>
    <scope>NUCLEOTIDE SEQUENCE</scope>
    <source>
        <strain evidence="11">CBS6341</strain>
    </source>
</reference>
<keyword evidence="10" id="KW-0732">Signal</keyword>
<keyword evidence="6" id="KW-0256">Endoplasmic reticulum</keyword>
<feature type="transmembrane region" description="Helical" evidence="9">
    <location>
        <begin position="158"/>
        <end position="180"/>
    </location>
</feature>
<feature type="transmembrane region" description="Helical" evidence="9">
    <location>
        <begin position="111"/>
        <end position="128"/>
    </location>
</feature>
<evidence type="ECO:0000256" key="6">
    <source>
        <dbReference type="ARBA" id="ARBA00022824"/>
    </source>
</evidence>
<keyword evidence="8 9" id="KW-0472">Membrane</keyword>
<evidence type="ECO:0000313" key="11">
    <source>
        <dbReference type="EMBL" id="KAH3676445.1"/>
    </source>
</evidence>
<dbReference type="GO" id="GO:0042765">
    <property type="term" value="C:GPI-anchor transamidase complex"/>
    <property type="evidence" value="ECO:0007669"/>
    <property type="project" value="InterPro"/>
</dbReference>
<keyword evidence="5 9" id="KW-0812">Transmembrane</keyword>
<evidence type="ECO:0000256" key="4">
    <source>
        <dbReference type="ARBA" id="ARBA00022502"/>
    </source>
</evidence>
<dbReference type="InterPro" id="IPR009600">
    <property type="entry name" value="PIG-U"/>
</dbReference>
<keyword evidence="12" id="KW-1185">Reference proteome</keyword>
<name>A0A9P8TF95_9ASCO</name>
<feature type="transmembrane region" description="Helical" evidence="9">
    <location>
        <begin position="221"/>
        <end position="241"/>
    </location>
</feature>
<evidence type="ECO:0000256" key="1">
    <source>
        <dbReference type="ARBA" id="ARBA00004477"/>
    </source>
</evidence>
<proteinExistence type="inferred from homology"/>
<dbReference type="OrthoDB" id="549017at2759"/>
<evidence type="ECO:0000256" key="10">
    <source>
        <dbReference type="SAM" id="SignalP"/>
    </source>
</evidence>